<dbReference type="GO" id="GO:0005829">
    <property type="term" value="C:cytosol"/>
    <property type="evidence" value="ECO:0007669"/>
    <property type="project" value="TreeGrafter"/>
</dbReference>
<evidence type="ECO:0000256" key="12">
    <source>
        <dbReference type="PIRSR" id="PIRSR000447-1"/>
    </source>
</evidence>
<dbReference type="NCBIfam" id="TIGR03150">
    <property type="entry name" value="fabF"/>
    <property type="match status" value="1"/>
</dbReference>
<evidence type="ECO:0000313" key="16">
    <source>
        <dbReference type="EMBL" id="MBB5022019.1"/>
    </source>
</evidence>
<sequence>MQKRVVVTGLGAISPVGNTTDDSWEALVNGKSGIGPITHFDASDFGTRIAGEVKGYEVDSAVISKKDQKKMDRFIHFAMSAADEAAKDAGFTYPFEGESAHRAGVLIGSGMGGLPAIEKWHNTALEKGYKRLTPFFIPMVIVNLAAGQVAILLGAKGPNACNVTACATGTHSIGDAFKIIQRGDADVMFAGGTEAAITSLGIGGFSAMTALSTRNDDPEKASRPFDRDRDGFVMAEGAGVLVLEELEHAKARGARIYAEVSGYGLSCDAYHMTSPAPEGEGAARCMEMAIADGKIDKSKITYVNAHGTSTYYNDLNETKAIKEVFGDHTRSLLVSSTKSMVGHMLGAAGGFEAVVCCKAIETGLIPPTINCDSPDDECDLNYVPHSAVRQEVLGAISNSFGFGGTNATLLFQKYEDR</sequence>
<name>A0A7W8DH41_9BACT</name>
<dbReference type="InterPro" id="IPR000595">
    <property type="entry name" value="cNMP-bd_dom"/>
</dbReference>
<comment type="similarity">
    <text evidence="2 11 13">Belongs to the thiolase-like superfamily. Beta-ketoacyl-ACP synthases family.</text>
</comment>
<dbReference type="PROSITE" id="PS52004">
    <property type="entry name" value="KS3_2"/>
    <property type="match status" value="1"/>
</dbReference>
<comment type="pathway">
    <text evidence="1 11">Lipid metabolism; fatty acid biosynthesis.</text>
</comment>
<dbReference type="CDD" id="cd00834">
    <property type="entry name" value="KAS_I_II"/>
    <property type="match status" value="1"/>
</dbReference>
<dbReference type="SMART" id="SM00825">
    <property type="entry name" value="PKS_KS"/>
    <property type="match status" value="1"/>
</dbReference>
<dbReference type="InterPro" id="IPR020841">
    <property type="entry name" value="PKS_Beta-ketoAc_synthase_dom"/>
</dbReference>
<dbReference type="GO" id="GO:0006633">
    <property type="term" value="P:fatty acid biosynthetic process"/>
    <property type="evidence" value="ECO:0007669"/>
    <property type="project" value="UniProtKB-UniRule"/>
</dbReference>
<protein>
    <recommendedName>
        <fullName evidence="4 11">3-oxoacyl-[acyl-carrier-protein] synthase 2</fullName>
        <ecNumber evidence="3 11">2.3.1.179</ecNumber>
    </recommendedName>
</protein>
<dbReference type="AlphaFoldDB" id="A0A7W8DH41"/>
<evidence type="ECO:0000256" key="8">
    <source>
        <dbReference type="ARBA" id="ARBA00023098"/>
    </source>
</evidence>
<accession>A0A7W8DH41</accession>
<dbReference type="PROSITE" id="PS50042">
    <property type="entry name" value="CNMP_BINDING_3"/>
    <property type="match status" value="1"/>
</dbReference>
<evidence type="ECO:0000256" key="6">
    <source>
        <dbReference type="ARBA" id="ARBA00022679"/>
    </source>
</evidence>
<keyword evidence="10 11" id="KW-0012">Acyltransferase</keyword>
<dbReference type="EC" id="2.3.1.179" evidence="3 11"/>
<dbReference type="InterPro" id="IPR017568">
    <property type="entry name" value="3-oxoacyl-ACP_synth-2"/>
</dbReference>
<feature type="domain" description="Ketosynthase family 3 (KS3)" evidence="15">
    <location>
        <begin position="2"/>
        <end position="413"/>
    </location>
</feature>
<reference evidence="16 17" key="1">
    <citation type="submission" date="2020-08" db="EMBL/GenBank/DDBJ databases">
        <title>Genomic Encyclopedia of Type Strains, Phase IV (KMG-IV): sequencing the most valuable type-strain genomes for metagenomic binning, comparative biology and taxonomic classification.</title>
        <authorList>
            <person name="Goeker M."/>
        </authorList>
    </citation>
    <scope>NUCLEOTIDE SEQUENCE [LARGE SCALE GENOMIC DNA]</scope>
    <source>
        <strain evidence="16 17">DSM 22071</strain>
    </source>
</reference>
<organism evidence="16 17">
    <name type="scientific">Desulfurispira natronophila</name>
    <dbReference type="NCBI Taxonomy" id="682562"/>
    <lineage>
        <taxon>Bacteria</taxon>
        <taxon>Pseudomonadati</taxon>
        <taxon>Chrysiogenota</taxon>
        <taxon>Chrysiogenia</taxon>
        <taxon>Chrysiogenales</taxon>
        <taxon>Chrysiogenaceae</taxon>
        <taxon>Desulfurispira</taxon>
    </lineage>
</organism>
<evidence type="ECO:0000256" key="4">
    <source>
        <dbReference type="ARBA" id="ARBA00014657"/>
    </source>
</evidence>
<evidence type="ECO:0000313" key="17">
    <source>
        <dbReference type="Proteomes" id="UP000528322"/>
    </source>
</evidence>
<comment type="caution">
    <text evidence="16">The sequence shown here is derived from an EMBL/GenBank/DDBJ whole genome shotgun (WGS) entry which is preliminary data.</text>
</comment>
<keyword evidence="7" id="KW-0276">Fatty acid metabolism</keyword>
<evidence type="ECO:0000256" key="5">
    <source>
        <dbReference type="ARBA" id="ARBA00022516"/>
    </source>
</evidence>
<dbReference type="PIRSF" id="PIRSF000447">
    <property type="entry name" value="KAS_II"/>
    <property type="match status" value="1"/>
</dbReference>
<evidence type="ECO:0000256" key="10">
    <source>
        <dbReference type="ARBA" id="ARBA00023315"/>
    </source>
</evidence>
<dbReference type="Proteomes" id="UP000528322">
    <property type="component" value="Unassembled WGS sequence"/>
</dbReference>
<keyword evidence="8" id="KW-0443">Lipid metabolism</keyword>
<comment type="function">
    <text evidence="11">Involved in the type II fatty acid elongation cycle. Catalyzes the elongation of a wide range of acyl-ACP by the addition of two carbons from malonyl-ACP to an acyl acceptor. Can efficiently catalyze the conversion of palmitoleoyl-ACP (cis-hexadec-9-enoyl-ACP) to cis-vaccenoyl-ACP (cis-octadec-11-enoyl-ACP), an essential step in the thermal regulation of fatty acid composition.</text>
</comment>
<evidence type="ECO:0000256" key="9">
    <source>
        <dbReference type="ARBA" id="ARBA00023160"/>
    </source>
</evidence>
<keyword evidence="6 11" id="KW-0808">Transferase</keyword>
<evidence type="ECO:0000259" key="15">
    <source>
        <dbReference type="PROSITE" id="PS52004"/>
    </source>
</evidence>
<evidence type="ECO:0000256" key="11">
    <source>
        <dbReference type="PIRNR" id="PIRNR000447"/>
    </source>
</evidence>
<evidence type="ECO:0000256" key="13">
    <source>
        <dbReference type="RuleBase" id="RU003694"/>
    </source>
</evidence>
<dbReference type="EMBL" id="JACHID010000007">
    <property type="protein sequence ID" value="MBB5022019.1"/>
    <property type="molecule type" value="Genomic_DNA"/>
</dbReference>
<dbReference type="NCBIfam" id="NF005589">
    <property type="entry name" value="PRK07314.1"/>
    <property type="match status" value="1"/>
</dbReference>
<evidence type="ECO:0000259" key="14">
    <source>
        <dbReference type="PROSITE" id="PS50042"/>
    </source>
</evidence>
<feature type="domain" description="Cyclic nucleotide-binding" evidence="14">
    <location>
        <begin position="174"/>
        <end position="222"/>
    </location>
</feature>
<dbReference type="InterPro" id="IPR000794">
    <property type="entry name" value="Beta-ketoacyl_synthase"/>
</dbReference>
<dbReference type="Pfam" id="PF00109">
    <property type="entry name" value="ketoacyl-synt"/>
    <property type="match status" value="1"/>
</dbReference>
<feature type="active site" description="For beta-ketoacyl synthase activity" evidence="12">
    <location>
        <position position="166"/>
    </location>
</feature>
<evidence type="ECO:0000256" key="7">
    <source>
        <dbReference type="ARBA" id="ARBA00022832"/>
    </source>
</evidence>
<keyword evidence="5 11" id="KW-0444">Lipid biosynthesis</keyword>
<dbReference type="FunFam" id="3.40.47.10:FF:000009">
    <property type="entry name" value="3-oxoacyl-[acyl-carrier-protein] synthase 2"/>
    <property type="match status" value="1"/>
</dbReference>
<comment type="catalytic activity">
    <reaction evidence="11">
        <text>(9Z)-hexadecenoyl-[ACP] + malonyl-[ACP] + H(+) = 3-oxo-(11Z)-octadecenoyl-[ACP] + holo-[ACP] + CO2</text>
        <dbReference type="Rhea" id="RHEA:55040"/>
        <dbReference type="Rhea" id="RHEA-COMP:9623"/>
        <dbReference type="Rhea" id="RHEA-COMP:9685"/>
        <dbReference type="Rhea" id="RHEA-COMP:10800"/>
        <dbReference type="Rhea" id="RHEA-COMP:14074"/>
        <dbReference type="ChEBI" id="CHEBI:15378"/>
        <dbReference type="ChEBI" id="CHEBI:16526"/>
        <dbReference type="ChEBI" id="CHEBI:64479"/>
        <dbReference type="ChEBI" id="CHEBI:78449"/>
        <dbReference type="ChEBI" id="CHEBI:83989"/>
        <dbReference type="ChEBI" id="CHEBI:138538"/>
        <dbReference type="EC" id="2.3.1.179"/>
    </reaction>
</comment>
<dbReference type="NCBIfam" id="NF004970">
    <property type="entry name" value="PRK06333.1"/>
    <property type="match status" value="1"/>
</dbReference>
<evidence type="ECO:0000256" key="1">
    <source>
        <dbReference type="ARBA" id="ARBA00005194"/>
    </source>
</evidence>
<keyword evidence="17" id="KW-1185">Reference proteome</keyword>
<keyword evidence="9 11" id="KW-0275">Fatty acid biosynthesis</keyword>
<dbReference type="Gene3D" id="3.40.47.10">
    <property type="match status" value="1"/>
</dbReference>
<gene>
    <name evidence="16" type="ORF">HNR37_001336</name>
</gene>
<dbReference type="InterPro" id="IPR014031">
    <property type="entry name" value="Ketoacyl_synth_C"/>
</dbReference>
<dbReference type="InterPro" id="IPR016039">
    <property type="entry name" value="Thiolase-like"/>
</dbReference>
<comment type="catalytic activity">
    <reaction evidence="11">
        <text>a fatty acyl-[ACP] + malonyl-[ACP] + H(+) = a 3-oxoacyl-[ACP] + holo-[ACP] + CO2</text>
        <dbReference type="Rhea" id="RHEA:22836"/>
        <dbReference type="Rhea" id="RHEA-COMP:9623"/>
        <dbReference type="Rhea" id="RHEA-COMP:9685"/>
        <dbReference type="Rhea" id="RHEA-COMP:9916"/>
        <dbReference type="Rhea" id="RHEA-COMP:14125"/>
        <dbReference type="ChEBI" id="CHEBI:15378"/>
        <dbReference type="ChEBI" id="CHEBI:16526"/>
        <dbReference type="ChEBI" id="CHEBI:64479"/>
        <dbReference type="ChEBI" id="CHEBI:78449"/>
        <dbReference type="ChEBI" id="CHEBI:78776"/>
        <dbReference type="ChEBI" id="CHEBI:138651"/>
    </reaction>
</comment>
<proteinExistence type="inferred from homology"/>
<dbReference type="InterPro" id="IPR014030">
    <property type="entry name" value="Ketoacyl_synth_N"/>
</dbReference>
<evidence type="ECO:0000256" key="3">
    <source>
        <dbReference type="ARBA" id="ARBA00012356"/>
    </source>
</evidence>
<dbReference type="PANTHER" id="PTHR11712">
    <property type="entry name" value="POLYKETIDE SYNTHASE-RELATED"/>
    <property type="match status" value="1"/>
</dbReference>
<dbReference type="PANTHER" id="PTHR11712:SF336">
    <property type="entry name" value="3-OXOACYL-[ACYL-CARRIER-PROTEIN] SYNTHASE, MITOCHONDRIAL"/>
    <property type="match status" value="1"/>
</dbReference>
<evidence type="ECO:0000256" key="2">
    <source>
        <dbReference type="ARBA" id="ARBA00008467"/>
    </source>
</evidence>
<dbReference type="SUPFAM" id="SSF53901">
    <property type="entry name" value="Thiolase-like"/>
    <property type="match status" value="2"/>
</dbReference>
<dbReference type="GO" id="GO:0004315">
    <property type="term" value="F:3-oxoacyl-[acyl-carrier-protein] synthase activity"/>
    <property type="evidence" value="ECO:0007669"/>
    <property type="project" value="UniProtKB-UniRule"/>
</dbReference>
<dbReference type="RefSeq" id="WP_183731765.1">
    <property type="nucleotide sequence ID" value="NZ_JACHID010000007.1"/>
</dbReference>
<dbReference type="UniPathway" id="UPA00094"/>
<dbReference type="Pfam" id="PF02801">
    <property type="entry name" value="Ketoacyl-synt_C"/>
    <property type="match status" value="1"/>
</dbReference>